<dbReference type="Proteomes" id="UP001161325">
    <property type="component" value="Unassembled WGS sequence"/>
</dbReference>
<feature type="domain" description="Methyltransferase type 12" evidence="1">
    <location>
        <begin position="56"/>
        <end position="138"/>
    </location>
</feature>
<proteinExistence type="predicted"/>
<keyword evidence="3" id="KW-1185">Reference proteome</keyword>
<dbReference type="GO" id="GO:0032259">
    <property type="term" value="P:methylation"/>
    <property type="evidence" value="ECO:0007669"/>
    <property type="project" value="UniProtKB-KW"/>
</dbReference>
<comment type="caution">
    <text evidence="2">The sequence shown here is derived from an EMBL/GenBank/DDBJ whole genome shotgun (WGS) entry which is preliminary data.</text>
</comment>
<evidence type="ECO:0000313" key="3">
    <source>
        <dbReference type="Proteomes" id="UP001161325"/>
    </source>
</evidence>
<dbReference type="EMBL" id="BRXS01000003">
    <property type="protein sequence ID" value="GLC25293.1"/>
    <property type="molecule type" value="Genomic_DNA"/>
</dbReference>
<dbReference type="Pfam" id="PF08242">
    <property type="entry name" value="Methyltransf_12"/>
    <property type="match status" value="1"/>
</dbReference>
<dbReference type="RefSeq" id="WP_284349745.1">
    <property type="nucleotide sequence ID" value="NZ_BRXS01000003.1"/>
</dbReference>
<dbReference type="GO" id="GO:0008168">
    <property type="term" value="F:methyltransferase activity"/>
    <property type="evidence" value="ECO:0007669"/>
    <property type="project" value="UniProtKB-KW"/>
</dbReference>
<organism evidence="2 3">
    <name type="scientific">Roseisolibacter agri</name>
    <dbReference type="NCBI Taxonomy" id="2014610"/>
    <lineage>
        <taxon>Bacteria</taxon>
        <taxon>Pseudomonadati</taxon>
        <taxon>Gemmatimonadota</taxon>
        <taxon>Gemmatimonadia</taxon>
        <taxon>Gemmatimonadales</taxon>
        <taxon>Gemmatimonadaceae</taxon>
        <taxon>Roseisolibacter</taxon>
    </lineage>
</organism>
<dbReference type="InterPro" id="IPR029063">
    <property type="entry name" value="SAM-dependent_MTases_sf"/>
</dbReference>
<reference evidence="2" key="1">
    <citation type="submission" date="2022-08" db="EMBL/GenBank/DDBJ databases">
        <title>Draft genome sequencing of Roseisolibacter agri AW1220.</title>
        <authorList>
            <person name="Tobiishi Y."/>
            <person name="Tonouchi A."/>
        </authorList>
    </citation>
    <scope>NUCLEOTIDE SEQUENCE</scope>
    <source>
        <strain evidence="2">AW1220</strain>
    </source>
</reference>
<keyword evidence="2" id="KW-0808">Transferase</keyword>
<sequence>MPPRSTRPKAYDRAYFDKWYRSPAHRVRTTAELNRTAAFVVAAAEYLLGRPVRTVLDVGAGEGAWRAALRRARPGIVYQGVDPSEYAVRRFGARRDLILGDLASLDALPLRDGYDLVLATDVLNYLTPAELTDGLPRLAARADGMLYLELLTRNDELEGDTTFPQQHDATWLRRVVRRAGLVACGLHCFLPRALADRLTEMERAW</sequence>
<evidence type="ECO:0000259" key="1">
    <source>
        <dbReference type="Pfam" id="PF08242"/>
    </source>
</evidence>
<protein>
    <submittedName>
        <fullName evidence="2">Methyltransferase</fullName>
    </submittedName>
</protein>
<dbReference type="SUPFAM" id="SSF53335">
    <property type="entry name" value="S-adenosyl-L-methionine-dependent methyltransferases"/>
    <property type="match status" value="1"/>
</dbReference>
<keyword evidence="2" id="KW-0489">Methyltransferase</keyword>
<dbReference type="InterPro" id="IPR013217">
    <property type="entry name" value="Methyltransf_12"/>
</dbReference>
<dbReference type="Gene3D" id="3.40.50.150">
    <property type="entry name" value="Vaccinia Virus protein VP39"/>
    <property type="match status" value="1"/>
</dbReference>
<dbReference type="AlphaFoldDB" id="A0AA37QEI3"/>
<name>A0AA37QEI3_9BACT</name>
<gene>
    <name evidence="2" type="ORF">rosag_18060</name>
</gene>
<evidence type="ECO:0000313" key="2">
    <source>
        <dbReference type="EMBL" id="GLC25293.1"/>
    </source>
</evidence>
<accession>A0AA37QEI3</accession>